<feature type="domain" description="ParB-like N-terminal" evidence="4">
    <location>
        <begin position="1"/>
        <end position="84"/>
    </location>
</feature>
<protein>
    <submittedName>
        <fullName evidence="5">ParB-like nuclease</fullName>
    </submittedName>
</protein>
<dbReference type="AlphaFoldDB" id="Q10YG9"/>
<dbReference type="PRINTS" id="PR00506">
    <property type="entry name" value="D21N6MTFRASE"/>
</dbReference>
<gene>
    <name evidence="5" type="ordered locus">Tery_3640</name>
</gene>
<dbReference type="InterPro" id="IPR036086">
    <property type="entry name" value="ParB/Sulfiredoxin_sf"/>
</dbReference>
<dbReference type="GO" id="GO:0007059">
    <property type="term" value="P:chromosome segregation"/>
    <property type="evidence" value="ECO:0007669"/>
    <property type="project" value="TreeGrafter"/>
</dbReference>
<keyword evidence="1" id="KW-0489">Methyltransferase</keyword>
<dbReference type="GO" id="GO:0045881">
    <property type="term" value="P:positive regulation of sporulation resulting in formation of a cellular spore"/>
    <property type="evidence" value="ECO:0007669"/>
    <property type="project" value="TreeGrafter"/>
</dbReference>
<name>Q10YG9_TRIEI</name>
<proteinExistence type="predicted"/>
<dbReference type="Pfam" id="PF01555">
    <property type="entry name" value="N6_N4_Mtase"/>
    <property type="match status" value="1"/>
</dbReference>
<dbReference type="GO" id="GO:0008170">
    <property type="term" value="F:N-methyltransferase activity"/>
    <property type="evidence" value="ECO:0007669"/>
    <property type="project" value="InterPro"/>
</dbReference>
<dbReference type="Gene3D" id="1.10.10.2830">
    <property type="match status" value="1"/>
</dbReference>
<dbReference type="GO" id="GO:0003677">
    <property type="term" value="F:DNA binding"/>
    <property type="evidence" value="ECO:0007669"/>
    <property type="project" value="InterPro"/>
</dbReference>
<dbReference type="RefSeq" id="WP_011613037.1">
    <property type="nucleotide sequence ID" value="NC_008312.1"/>
</dbReference>
<evidence type="ECO:0000256" key="2">
    <source>
        <dbReference type="ARBA" id="ARBA00022679"/>
    </source>
</evidence>
<dbReference type="PANTHER" id="PTHR33375">
    <property type="entry name" value="CHROMOSOME-PARTITIONING PROTEIN PARB-RELATED"/>
    <property type="match status" value="1"/>
</dbReference>
<dbReference type="OrthoDB" id="9800801at2"/>
<evidence type="ECO:0000256" key="1">
    <source>
        <dbReference type="ARBA" id="ARBA00022603"/>
    </source>
</evidence>
<dbReference type="eggNOG" id="COG0863">
    <property type="taxonomic scope" value="Bacteria"/>
</dbReference>
<accession>Q10YG9</accession>
<dbReference type="GO" id="GO:0032259">
    <property type="term" value="P:methylation"/>
    <property type="evidence" value="ECO:0007669"/>
    <property type="project" value="UniProtKB-KW"/>
</dbReference>
<dbReference type="KEGG" id="ter:Tery_3640"/>
<dbReference type="SUPFAM" id="SSF53335">
    <property type="entry name" value="S-adenosyl-L-methionine-dependent methyltransferases"/>
    <property type="match status" value="1"/>
</dbReference>
<dbReference type="Pfam" id="PF02195">
    <property type="entry name" value="ParB_N"/>
    <property type="match status" value="1"/>
</dbReference>
<dbReference type="Gene3D" id="3.90.1530.10">
    <property type="entry name" value="Conserved hypothetical protein from pyrococcus furiosus pfu- 392566-001, ParB domain"/>
    <property type="match status" value="1"/>
</dbReference>
<organism evidence="5">
    <name type="scientific">Trichodesmium erythraeum (strain IMS101)</name>
    <dbReference type="NCBI Taxonomy" id="203124"/>
    <lineage>
        <taxon>Bacteria</taxon>
        <taxon>Bacillati</taxon>
        <taxon>Cyanobacteriota</taxon>
        <taxon>Cyanophyceae</taxon>
        <taxon>Oscillatoriophycideae</taxon>
        <taxon>Oscillatoriales</taxon>
        <taxon>Microcoleaceae</taxon>
        <taxon>Trichodesmium</taxon>
    </lineage>
</organism>
<evidence type="ECO:0000259" key="4">
    <source>
        <dbReference type="SMART" id="SM00470"/>
    </source>
</evidence>
<evidence type="ECO:0000256" key="3">
    <source>
        <dbReference type="ARBA" id="ARBA00022691"/>
    </source>
</evidence>
<dbReference type="InterPro" id="IPR002295">
    <property type="entry name" value="N4/N6-MTase_EcoPI_Mod-like"/>
</dbReference>
<dbReference type="eggNOG" id="COG1475">
    <property type="taxonomic scope" value="Bacteria"/>
</dbReference>
<reference evidence="5" key="1">
    <citation type="submission" date="2006-06" db="EMBL/GenBank/DDBJ databases">
        <title>Complete sequence of Trichodesmium erythraeum IMS101.</title>
        <authorList>
            <consortium name="US DOE Joint Genome Institute"/>
            <person name="Copeland A."/>
            <person name="Lucas S."/>
            <person name="Lapidus A."/>
            <person name="Barry K."/>
            <person name="Detter J.C."/>
            <person name="Glavina del Rio T."/>
            <person name="Hammon N."/>
            <person name="Israni S."/>
            <person name="Dalin E."/>
            <person name="Tice H."/>
            <person name="Pitluck S."/>
            <person name="Kiss H."/>
            <person name="Munk A.C."/>
            <person name="Brettin T."/>
            <person name="Bruce D."/>
            <person name="Han C."/>
            <person name="Tapia R."/>
            <person name="Gilna P."/>
            <person name="Schmutz J."/>
            <person name="Larimer F."/>
            <person name="Land M."/>
            <person name="Hauser L."/>
            <person name="Kyrpides N."/>
            <person name="Kim E."/>
            <person name="Richardson P."/>
        </authorList>
    </citation>
    <scope>NUCLEOTIDE SEQUENCE [LARGE SCALE GENOMIC DNA]</scope>
    <source>
        <strain evidence="5">IMS101</strain>
    </source>
</reference>
<dbReference type="HOGENOM" id="CLU_631113_0_0_3"/>
<dbReference type="InterPro" id="IPR050336">
    <property type="entry name" value="Chromosome_partition/occlusion"/>
</dbReference>
<keyword evidence="3" id="KW-0949">S-adenosyl-L-methionine</keyword>
<dbReference type="Gene3D" id="3.40.50.150">
    <property type="entry name" value="Vaccinia Virus protein VP39"/>
    <property type="match status" value="1"/>
</dbReference>
<dbReference type="STRING" id="203124.Tery_3640"/>
<dbReference type="GO" id="GO:0005694">
    <property type="term" value="C:chromosome"/>
    <property type="evidence" value="ECO:0007669"/>
    <property type="project" value="TreeGrafter"/>
</dbReference>
<dbReference type="InterPro" id="IPR003115">
    <property type="entry name" value="ParB_N"/>
</dbReference>
<dbReference type="SMART" id="SM00470">
    <property type="entry name" value="ParB"/>
    <property type="match status" value="1"/>
</dbReference>
<keyword evidence="2" id="KW-0808">Transferase</keyword>
<dbReference type="SUPFAM" id="SSF110849">
    <property type="entry name" value="ParB/Sulfiredoxin"/>
    <property type="match status" value="1"/>
</dbReference>
<sequence length="419" mass="48055">MLRIHRLVEIFPPMTPEEFESLKKSIHRNGQQVPIKVLKLTNEIIDGRHRYQACQELNIEPLIEWIEDDLKEKRLRSLVVKLNLDRRHLTPSQKAWIAASFADLERGQFHGNRYTETLHSNIGNSANTKLPLGQTQSAIAKWFGSSERAIRQVKKIRREAPEFNNYIYMGEVKIDDAYCLLSEVPEVRQQVLKRFNEDKSLNKKPKKLCQYKNDILKEQAQSNIKKAIANNFLIEISESLLVQLGETWQLGRHQLSCCDSSTWNPPYAKLAFADPPYNCGIAEWDFHFKWKHDWLINKADLVLVTPGDESLAGFLKKTEMPYRCTIAHWIKNGMSKGAMGYGNHILGLVFCKESTPYKVTGVRNQSFSTGVIKLDETNETSHPGRKPLDFLVTWIEKLTKPGDFIIDPFLGSGTTLFAA</sequence>
<dbReference type="PANTHER" id="PTHR33375:SF1">
    <property type="entry name" value="CHROMOSOME-PARTITIONING PROTEIN PARB-RELATED"/>
    <property type="match status" value="1"/>
</dbReference>
<dbReference type="EMBL" id="CP000393">
    <property type="protein sequence ID" value="ABG52705.1"/>
    <property type="molecule type" value="Genomic_DNA"/>
</dbReference>
<dbReference type="InterPro" id="IPR002941">
    <property type="entry name" value="DNA_methylase_N4/N6"/>
</dbReference>
<dbReference type="InterPro" id="IPR029063">
    <property type="entry name" value="SAM-dependent_MTases_sf"/>
</dbReference>
<evidence type="ECO:0000313" key="5">
    <source>
        <dbReference type="EMBL" id="ABG52705.1"/>
    </source>
</evidence>